<reference evidence="7" key="1">
    <citation type="submission" date="2017-07" db="EMBL/GenBank/DDBJ databases">
        <title>Taro Niue Genome Assembly and Annotation.</title>
        <authorList>
            <person name="Atibalentja N."/>
            <person name="Keating K."/>
            <person name="Fields C.J."/>
        </authorList>
    </citation>
    <scope>NUCLEOTIDE SEQUENCE</scope>
    <source>
        <strain evidence="7">Niue_2</strain>
        <tissue evidence="7">Leaf</tissue>
    </source>
</reference>
<organism evidence="7 8">
    <name type="scientific">Colocasia esculenta</name>
    <name type="common">Wild taro</name>
    <name type="synonym">Arum esculentum</name>
    <dbReference type="NCBI Taxonomy" id="4460"/>
    <lineage>
        <taxon>Eukaryota</taxon>
        <taxon>Viridiplantae</taxon>
        <taxon>Streptophyta</taxon>
        <taxon>Embryophyta</taxon>
        <taxon>Tracheophyta</taxon>
        <taxon>Spermatophyta</taxon>
        <taxon>Magnoliopsida</taxon>
        <taxon>Liliopsida</taxon>
        <taxon>Araceae</taxon>
        <taxon>Aroideae</taxon>
        <taxon>Colocasieae</taxon>
        <taxon>Colocasia</taxon>
    </lineage>
</organism>
<dbReference type="GO" id="GO:0016018">
    <property type="term" value="F:cyclosporin A binding"/>
    <property type="evidence" value="ECO:0007669"/>
    <property type="project" value="TreeGrafter"/>
</dbReference>
<comment type="catalytic activity">
    <reaction evidence="1 5">
        <text>[protein]-peptidylproline (omega=180) = [protein]-peptidylproline (omega=0)</text>
        <dbReference type="Rhea" id="RHEA:16237"/>
        <dbReference type="Rhea" id="RHEA-COMP:10747"/>
        <dbReference type="Rhea" id="RHEA-COMP:10748"/>
        <dbReference type="ChEBI" id="CHEBI:83833"/>
        <dbReference type="ChEBI" id="CHEBI:83834"/>
        <dbReference type="EC" id="5.2.1.8"/>
    </reaction>
</comment>
<dbReference type="Pfam" id="PF00160">
    <property type="entry name" value="Pro_isomerase"/>
    <property type="match status" value="1"/>
</dbReference>
<dbReference type="PANTHER" id="PTHR11071:SF561">
    <property type="entry name" value="PEPTIDYL-PROLYL CIS-TRANS ISOMERASE D-RELATED"/>
    <property type="match status" value="1"/>
</dbReference>
<evidence type="ECO:0000256" key="4">
    <source>
        <dbReference type="ARBA" id="ARBA00023235"/>
    </source>
</evidence>
<dbReference type="GO" id="GO:0006457">
    <property type="term" value="P:protein folding"/>
    <property type="evidence" value="ECO:0007669"/>
    <property type="project" value="InterPro"/>
</dbReference>
<dbReference type="PROSITE" id="PS00170">
    <property type="entry name" value="CSA_PPIASE_1"/>
    <property type="match status" value="1"/>
</dbReference>
<keyword evidence="3 5" id="KW-0697">Rotamase</keyword>
<evidence type="ECO:0000256" key="5">
    <source>
        <dbReference type="RuleBase" id="RU363019"/>
    </source>
</evidence>
<dbReference type="PRINTS" id="PR00153">
    <property type="entry name" value="CSAPPISMRASE"/>
</dbReference>
<accession>A0A843W374</accession>
<dbReference type="SUPFAM" id="SSF50891">
    <property type="entry name" value="Cyclophilin-like"/>
    <property type="match status" value="1"/>
</dbReference>
<evidence type="ECO:0000256" key="2">
    <source>
        <dbReference type="ARBA" id="ARBA00007365"/>
    </source>
</evidence>
<comment type="caution">
    <text evidence="7">The sequence shown here is derived from an EMBL/GenBank/DDBJ whole genome shotgun (WGS) entry which is preliminary data.</text>
</comment>
<dbReference type="InterPro" id="IPR002130">
    <property type="entry name" value="Cyclophilin-type_PPIase_dom"/>
</dbReference>
<dbReference type="InterPro" id="IPR024936">
    <property type="entry name" value="Cyclophilin-type_PPIase"/>
</dbReference>
<feature type="domain" description="PPIase cyclophilin-type" evidence="6">
    <location>
        <begin position="28"/>
        <end position="223"/>
    </location>
</feature>
<dbReference type="PANTHER" id="PTHR11071">
    <property type="entry name" value="PEPTIDYL-PROLYL CIS-TRANS ISOMERASE"/>
    <property type="match status" value="1"/>
</dbReference>
<evidence type="ECO:0000313" key="7">
    <source>
        <dbReference type="EMBL" id="MQL99474.1"/>
    </source>
</evidence>
<dbReference type="EC" id="5.2.1.8" evidence="5"/>
<proteinExistence type="inferred from homology"/>
<sequence>MAGANSVSAAATVEWHQRPPNPKNPIVFFDVTIGSIPAGRIKMELFADIVPKTAENFRWVVVSQYAGLVESVHVRALQCESRVASFCVGFSFRSYALVNTGIPVGYKGCQFHRVIKDFMIQGGDFIKGDGSGCVCIYGSKFEDENFIAKHTGPGLLSLANSGPGTNGCQFFVTCAKCEWLDNKHVVFGRVLGDSLLVVRKIENVATGPNNRPKLACIIAECGEM</sequence>
<dbReference type="InterPro" id="IPR020892">
    <property type="entry name" value="Cyclophilin-type_PPIase_CS"/>
</dbReference>
<dbReference type="GO" id="GO:0005737">
    <property type="term" value="C:cytoplasm"/>
    <property type="evidence" value="ECO:0007669"/>
    <property type="project" value="TreeGrafter"/>
</dbReference>
<dbReference type="FunFam" id="2.40.100.10:FF:000025">
    <property type="entry name" value="Peptidyl-prolyl cis-trans isomerase CYP19-2"/>
    <property type="match status" value="1"/>
</dbReference>
<evidence type="ECO:0000256" key="3">
    <source>
        <dbReference type="ARBA" id="ARBA00023110"/>
    </source>
</evidence>
<dbReference type="PIRSF" id="PIRSF001467">
    <property type="entry name" value="Peptidylpro_ismrse"/>
    <property type="match status" value="1"/>
</dbReference>
<comment type="function">
    <text evidence="5">PPIases accelerate the folding of proteins. It catalyzes the cis-trans isomerization of proline imidic peptide bonds in oligopeptides.</text>
</comment>
<dbReference type="EMBL" id="NMUH01002355">
    <property type="protein sequence ID" value="MQL99474.1"/>
    <property type="molecule type" value="Genomic_DNA"/>
</dbReference>
<evidence type="ECO:0000256" key="1">
    <source>
        <dbReference type="ARBA" id="ARBA00000971"/>
    </source>
</evidence>
<dbReference type="GO" id="GO:0003755">
    <property type="term" value="F:peptidyl-prolyl cis-trans isomerase activity"/>
    <property type="evidence" value="ECO:0007669"/>
    <property type="project" value="UniProtKB-UniRule"/>
</dbReference>
<dbReference type="AlphaFoldDB" id="A0A843W374"/>
<keyword evidence="8" id="KW-1185">Reference proteome</keyword>
<dbReference type="Proteomes" id="UP000652761">
    <property type="component" value="Unassembled WGS sequence"/>
</dbReference>
<dbReference type="Gene3D" id="2.40.100.10">
    <property type="entry name" value="Cyclophilin-like"/>
    <property type="match status" value="1"/>
</dbReference>
<dbReference type="OrthoDB" id="193499at2759"/>
<protein>
    <recommendedName>
        <fullName evidence="5">Peptidyl-prolyl cis-trans isomerase</fullName>
        <shortName evidence="5">PPIase</shortName>
        <ecNumber evidence="5">5.2.1.8</ecNumber>
    </recommendedName>
</protein>
<keyword evidence="4 5" id="KW-0413">Isomerase</keyword>
<comment type="similarity">
    <text evidence="2 5">Belongs to the cyclophilin-type PPIase family.</text>
</comment>
<dbReference type="InterPro" id="IPR029000">
    <property type="entry name" value="Cyclophilin-like_dom_sf"/>
</dbReference>
<name>A0A843W374_COLES</name>
<evidence type="ECO:0000313" key="8">
    <source>
        <dbReference type="Proteomes" id="UP000652761"/>
    </source>
</evidence>
<dbReference type="PROSITE" id="PS50072">
    <property type="entry name" value="CSA_PPIASE_2"/>
    <property type="match status" value="1"/>
</dbReference>
<evidence type="ECO:0000259" key="6">
    <source>
        <dbReference type="PROSITE" id="PS50072"/>
    </source>
</evidence>
<gene>
    <name evidence="7" type="ORF">Taro_032189</name>
</gene>